<evidence type="ECO:0000259" key="1">
    <source>
        <dbReference type="Pfam" id="PF10157"/>
    </source>
</evidence>
<dbReference type="InterPro" id="IPR046465">
    <property type="entry name" value="BORCS6_C"/>
</dbReference>
<evidence type="ECO:0000313" key="2">
    <source>
        <dbReference type="EMBL" id="RCH79763.1"/>
    </source>
</evidence>
<dbReference type="GO" id="GO:0099078">
    <property type="term" value="C:BORC complex"/>
    <property type="evidence" value="ECO:0007669"/>
    <property type="project" value="TreeGrafter"/>
</dbReference>
<accession>A0A367IQ24</accession>
<name>A0A367IQ24_RHIST</name>
<dbReference type="AlphaFoldDB" id="A0A367IQ24"/>
<reference evidence="2 3" key="1">
    <citation type="journal article" date="2018" name="G3 (Bethesda)">
        <title>Phylogenetic and Phylogenomic Definition of Rhizopus Species.</title>
        <authorList>
            <person name="Gryganskyi A.P."/>
            <person name="Golan J."/>
            <person name="Dolatabadi S."/>
            <person name="Mondo S."/>
            <person name="Robb S."/>
            <person name="Idnurm A."/>
            <person name="Muszewska A."/>
            <person name="Steczkiewicz K."/>
            <person name="Masonjones S."/>
            <person name="Liao H.L."/>
            <person name="Gajdeczka M.T."/>
            <person name="Anike F."/>
            <person name="Vuek A."/>
            <person name="Anishchenko I.M."/>
            <person name="Voigt K."/>
            <person name="de Hoog G.S."/>
            <person name="Smith M.E."/>
            <person name="Heitman J."/>
            <person name="Vilgalys R."/>
            <person name="Stajich J.E."/>
        </authorList>
    </citation>
    <scope>NUCLEOTIDE SEQUENCE [LARGE SCALE GENOMIC DNA]</scope>
    <source>
        <strain evidence="2 3">LSU 92-RS-03</strain>
    </source>
</reference>
<dbReference type="Proteomes" id="UP000253551">
    <property type="component" value="Unassembled WGS sequence"/>
</dbReference>
<organism evidence="2 3">
    <name type="scientific">Rhizopus stolonifer</name>
    <name type="common">Rhizopus nigricans</name>
    <dbReference type="NCBI Taxonomy" id="4846"/>
    <lineage>
        <taxon>Eukaryota</taxon>
        <taxon>Fungi</taxon>
        <taxon>Fungi incertae sedis</taxon>
        <taxon>Mucoromycota</taxon>
        <taxon>Mucoromycotina</taxon>
        <taxon>Mucoromycetes</taxon>
        <taxon>Mucorales</taxon>
        <taxon>Mucorineae</taxon>
        <taxon>Rhizopodaceae</taxon>
        <taxon>Rhizopus</taxon>
    </lineage>
</organism>
<dbReference type="PANTHER" id="PTHR13440">
    <property type="entry name" value="BLOC-1 RELATED COMPLEX SUBUNIT 6"/>
    <property type="match status" value="1"/>
</dbReference>
<comment type="caution">
    <text evidence="2">The sequence shown here is derived from an EMBL/GenBank/DDBJ whole genome shotgun (WGS) entry which is preliminary data.</text>
</comment>
<dbReference type="Pfam" id="PF10157">
    <property type="entry name" value="BORCS6"/>
    <property type="match status" value="1"/>
</dbReference>
<dbReference type="OrthoDB" id="21270at2759"/>
<dbReference type="InterPro" id="IPR019314">
    <property type="entry name" value="BORCS6"/>
</dbReference>
<proteinExistence type="predicted"/>
<evidence type="ECO:0000313" key="3">
    <source>
        <dbReference type="Proteomes" id="UP000253551"/>
    </source>
</evidence>
<sequence length="87" mass="9955">MDLAYFELLESKSEQLSEQLTDHILKVQQQMQKMSASTVEFQGVYRSTAKSLCDDIEASTKKTVELIAHCDELDKDLSQLNELARQM</sequence>
<dbReference type="EMBL" id="PJQM01006385">
    <property type="protein sequence ID" value="RCH79763.1"/>
    <property type="molecule type" value="Genomic_DNA"/>
</dbReference>
<feature type="domain" description="BLOC-1-related complex subunit 6 C-terminal helix" evidence="1">
    <location>
        <begin position="2"/>
        <end position="87"/>
    </location>
</feature>
<gene>
    <name evidence="2" type="ORF">CU098_006063</name>
</gene>
<dbReference type="STRING" id="4846.A0A367IQ24"/>
<dbReference type="GO" id="GO:0032418">
    <property type="term" value="P:lysosome localization"/>
    <property type="evidence" value="ECO:0007669"/>
    <property type="project" value="TreeGrafter"/>
</dbReference>
<keyword evidence="3" id="KW-1185">Reference proteome</keyword>
<dbReference type="PANTHER" id="PTHR13440:SF7">
    <property type="entry name" value="BLOC-1 RELATED COMPLEX SUBUNIT 6"/>
    <property type="match status" value="1"/>
</dbReference>
<protein>
    <recommendedName>
        <fullName evidence="1">BLOC-1-related complex subunit 6 C-terminal helix domain-containing protein</fullName>
    </recommendedName>
</protein>